<evidence type="ECO:0000313" key="3">
    <source>
        <dbReference type="Proteomes" id="UP000580250"/>
    </source>
</evidence>
<accession>A0A6V7W8Q4</accession>
<name>A0A6V7W8Q4_MELEN</name>
<evidence type="ECO:0000313" key="2">
    <source>
        <dbReference type="EMBL" id="CAD2183138.1"/>
    </source>
</evidence>
<reference evidence="2 3" key="1">
    <citation type="submission" date="2020-08" db="EMBL/GenBank/DDBJ databases">
        <authorList>
            <person name="Koutsovoulos G."/>
            <person name="Danchin GJ E."/>
        </authorList>
    </citation>
    <scope>NUCLEOTIDE SEQUENCE [LARGE SCALE GENOMIC DNA]</scope>
</reference>
<protein>
    <submittedName>
        <fullName evidence="2">Uncharacterized protein</fullName>
    </submittedName>
</protein>
<gene>
    <name evidence="2" type="ORF">MENT_LOCUS35408</name>
</gene>
<evidence type="ECO:0000256" key="1">
    <source>
        <dbReference type="SAM" id="MobiDB-lite"/>
    </source>
</evidence>
<comment type="caution">
    <text evidence="2">The sequence shown here is derived from an EMBL/GenBank/DDBJ whole genome shotgun (WGS) entry which is preliminary data.</text>
</comment>
<feature type="region of interest" description="Disordered" evidence="1">
    <location>
        <begin position="164"/>
        <end position="216"/>
    </location>
</feature>
<organism evidence="2 3">
    <name type="scientific">Meloidogyne enterolobii</name>
    <name type="common">Root-knot nematode worm</name>
    <name type="synonym">Meloidogyne mayaguensis</name>
    <dbReference type="NCBI Taxonomy" id="390850"/>
    <lineage>
        <taxon>Eukaryota</taxon>
        <taxon>Metazoa</taxon>
        <taxon>Ecdysozoa</taxon>
        <taxon>Nematoda</taxon>
        <taxon>Chromadorea</taxon>
        <taxon>Rhabditida</taxon>
        <taxon>Tylenchina</taxon>
        <taxon>Tylenchomorpha</taxon>
        <taxon>Tylenchoidea</taxon>
        <taxon>Meloidogynidae</taxon>
        <taxon>Meloidogyninae</taxon>
        <taxon>Meloidogyne</taxon>
    </lineage>
</organism>
<feature type="compositionally biased region" description="Gly residues" evidence="1">
    <location>
        <begin position="173"/>
        <end position="191"/>
    </location>
</feature>
<sequence length="268" mass="30324">MLANRAFNTIQEIGSLVRDLRSDELELTDGAYPVSCQCNLDYENVGNIEAFRKYAPLIDTYKITESSRQITSEEFEAFEPYRIQGRRPNTYDLYKLLYSDLVFGSDYDDLQRRLEQYYINDCLIEQITHQVTNNELGYDPRVTQLEQFGDLRIPRKIRELYIPYNPTDTTVGGQTGEAGGSGEGGSSGEAGGSSQHASGRRRSREDAGGNGGMVEPTAVLGEAVAIEGEEEMEAIIERGYDINEDEILRELKREDYFYKVIGMERNCL</sequence>
<proteinExistence type="predicted"/>
<dbReference type="Proteomes" id="UP000580250">
    <property type="component" value="Unassembled WGS sequence"/>
</dbReference>
<dbReference type="EMBL" id="CAJEWN010000458">
    <property type="protein sequence ID" value="CAD2183138.1"/>
    <property type="molecule type" value="Genomic_DNA"/>
</dbReference>
<dbReference type="AlphaFoldDB" id="A0A6V7W8Q4"/>